<accession>A0ABS4MF85</accession>
<protein>
    <submittedName>
        <fullName evidence="1">Uncharacterized protein</fullName>
    </submittedName>
</protein>
<comment type="caution">
    <text evidence="1">The sequence shown here is derived from an EMBL/GenBank/DDBJ whole genome shotgun (WGS) entry which is preliminary data.</text>
</comment>
<keyword evidence="2" id="KW-1185">Reference proteome</keyword>
<evidence type="ECO:0000313" key="2">
    <source>
        <dbReference type="Proteomes" id="UP001519292"/>
    </source>
</evidence>
<sequence length="29" mass="3435">MEALKELLFSVLINSFTKQIIRCEKVYFA</sequence>
<reference evidence="1 2" key="1">
    <citation type="submission" date="2021-03" db="EMBL/GenBank/DDBJ databases">
        <title>Genomic Encyclopedia of Type Strains, Phase IV (KMG-IV): sequencing the most valuable type-strain genomes for metagenomic binning, comparative biology and taxonomic classification.</title>
        <authorList>
            <person name="Goeker M."/>
        </authorList>
    </citation>
    <scope>NUCLEOTIDE SEQUENCE [LARGE SCALE GENOMIC DNA]</scope>
    <source>
        <strain evidence="1 2">DSM 101872</strain>
    </source>
</reference>
<gene>
    <name evidence="1" type="ORF">J2Z60_001529</name>
</gene>
<organism evidence="1 2">
    <name type="scientific">Lactobacillus colini</name>
    <dbReference type="NCBI Taxonomy" id="1819254"/>
    <lineage>
        <taxon>Bacteria</taxon>
        <taxon>Bacillati</taxon>
        <taxon>Bacillota</taxon>
        <taxon>Bacilli</taxon>
        <taxon>Lactobacillales</taxon>
        <taxon>Lactobacillaceae</taxon>
        <taxon>Lactobacillus</taxon>
    </lineage>
</organism>
<dbReference type="EMBL" id="JAGGLU010000008">
    <property type="protein sequence ID" value="MBP2058350.1"/>
    <property type="molecule type" value="Genomic_DNA"/>
</dbReference>
<dbReference type="Proteomes" id="UP001519292">
    <property type="component" value="Unassembled WGS sequence"/>
</dbReference>
<evidence type="ECO:0000313" key="1">
    <source>
        <dbReference type="EMBL" id="MBP2058350.1"/>
    </source>
</evidence>
<name>A0ABS4MF85_9LACO</name>
<proteinExistence type="predicted"/>